<keyword evidence="2" id="KW-1185">Reference proteome</keyword>
<gene>
    <name evidence="1" type="ORF">HNR36_001136</name>
</gene>
<dbReference type="EMBL" id="JACHGZ010000009">
    <property type="protein sequence ID" value="MBB5148750.1"/>
    <property type="molecule type" value="Genomic_DNA"/>
</dbReference>
<evidence type="ECO:0000313" key="1">
    <source>
        <dbReference type="EMBL" id="MBB5148750.1"/>
    </source>
</evidence>
<evidence type="ECO:0000313" key="2">
    <source>
        <dbReference type="Proteomes" id="UP000557217"/>
    </source>
</evidence>
<proteinExistence type="predicted"/>
<reference evidence="1 2" key="1">
    <citation type="submission" date="2020-08" db="EMBL/GenBank/DDBJ databases">
        <title>Genomic Encyclopedia of Type Strains, Phase IV (KMG-IV): sequencing the most valuable type-strain genomes for metagenomic binning, comparative biology and taxonomic classification.</title>
        <authorList>
            <person name="Goeker M."/>
        </authorList>
    </citation>
    <scope>NUCLEOTIDE SEQUENCE [LARGE SCALE GENOMIC DNA]</scope>
    <source>
        <strain evidence="1 2">DSM 10633</strain>
    </source>
</reference>
<protein>
    <submittedName>
        <fullName evidence="1">Uncharacterized protein</fullName>
    </submittedName>
</protein>
<accession>A0A840PS71</accession>
<sequence length="40" mass="4805">MWVLTVFEKNSYRIFEFIEKNEATLALQKFGHSAYLSYTK</sequence>
<comment type="caution">
    <text evidence="1">The sequence shown here is derived from an EMBL/GenBank/DDBJ whole genome shotgun (WGS) entry which is preliminary data.</text>
</comment>
<dbReference type="Proteomes" id="UP000557217">
    <property type="component" value="Unassembled WGS sequence"/>
</dbReference>
<dbReference type="AlphaFoldDB" id="A0A840PS71"/>
<name>A0A840PS71_URETH</name>
<organism evidence="1 2">
    <name type="scientific">Ureibacillus thermosphaericus</name>
    <dbReference type="NCBI Taxonomy" id="51173"/>
    <lineage>
        <taxon>Bacteria</taxon>
        <taxon>Bacillati</taxon>
        <taxon>Bacillota</taxon>
        <taxon>Bacilli</taxon>
        <taxon>Bacillales</taxon>
        <taxon>Caryophanaceae</taxon>
        <taxon>Ureibacillus</taxon>
    </lineage>
</organism>
<dbReference type="RefSeq" id="WP_016837830.1">
    <property type="nucleotide sequence ID" value="NZ_AP018335.1"/>
</dbReference>